<organism evidence="2 3">
    <name type="scientific">Candidatus Paraluminiphilus aquimaris</name>
    <dbReference type="NCBI Taxonomy" id="2518994"/>
    <lineage>
        <taxon>Bacteria</taxon>
        <taxon>Pseudomonadati</taxon>
        <taxon>Pseudomonadota</taxon>
        <taxon>Gammaproteobacteria</taxon>
        <taxon>Cellvibrionales</taxon>
        <taxon>Halieaceae</taxon>
        <taxon>Candidatus Paraluminiphilus</taxon>
    </lineage>
</organism>
<gene>
    <name evidence="2" type="ORF">E0F26_01950</name>
</gene>
<accession>A0ABY6Q3R7</accession>
<reference evidence="2 3" key="1">
    <citation type="submission" date="2019-02" db="EMBL/GenBank/DDBJ databases">
        <title>Halieaceae_genomes.</title>
        <authorList>
            <person name="Li S.-H."/>
        </authorList>
    </citation>
    <scope>NUCLEOTIDE SEQUENCE [LARGE SCALE GENOMIC DNA]</scope>
    <source>
        <strain evidence="2 3">JH123</strain>
    </source>
</reference>
<evidence type="ECO:0000256" key="1">
    <source>
        <dbReference type="SAM" id="Phobius"/>
    </source>
</evidence>
<evidence type="ECO:0008006" key="4">
    <source>
        <dbReference type="Google" id="ProtNLM"/>
    </source>
</evidence>
<dbReference type="RefSeq" id="WP_279242365.1">
    <property type="nucleotide sequence ID" value="NZ_CP036501.1"/>
</dbReference>
<protein>
    <recommendedName>
        <fullName evidence="4">Mercuric transport protein MerT</fullName>
    </recommendedName>
</protein>
<evidence type="ECO:0000313" key="2">
    <source>
        <dbReference type="EMBL" id="UZP73568.1"/>
    </source>
</evidence>
<feature type="transmembrane region" description="Helical" evidence="1">
    <location>
        <begin position="21"/>
        <end position="47"/>
    </location>
</feature>
<feature type="transmembrane region" description="Helical" evidence="1">
    <location>
        <begin position="59"/>
        <end position="77"/>
    </location>
</feature>
<feature type="transmembrane region" description="Helical" evidence="1">
    <location>
        <begin position="104"/>
        <end position="125"/>
    </location>
</feature>
<evidence type="ECO:0000313" key="3">
    <source>
        <dbReference type="Proteomes" id="UP001317963"/>
    </source>
</evidence>
<name>A0ABY6Q3R7_9GAMM</name>
<proteinExistence type="predicted"/>
<keyword evidence="1" id="KW-0472">Membrane</keyword>
<keyword evidence="1" id="KW-0812">Transmembrane</keyword>
<sequence length="127" mass="13272">MNPIDRRSLIGPTLSLFASTSTLVCCALPALLITIGAGAVMAGLTAAVPGVMWLSANKGPLFIASGVLLSASAFMQWRARNAPCPADPEQAAACNALRALSRRILIGSSSLYATGVFFAYLWPVIYL</sequence>
<dbReference type="Proteomes" id="UP001317963">
    <property type="component" value="Chromosome"/>
</dbReference>
<keyword evidence="3" id="KW-1185">Reference proteome</keyword>
<dbReference type="EMBL" id="CP036501">
    <property type="protein sequence ID" value="UZP73568.1"/>
    <property type="molecule type" value="Genomic_DNA"/>
</dbReference>
<keyword evidence="1" id="KW-1133">Transmembrane helix</keyword>